<dbReference type="PROSITE" id="PS01359">
    <property type="entry name" value="ZF_PHD_1"/>
    <property type="match status" value="1"/>
</dbReference>
<dbReference type="GO" id="GO:0005634">
    <property type="term" value="C:nucleus"/>
    <property type="evidence" value="ECO:0007669"/>
    <property type="project" value="TreeGrafter"/>
</dbReference>
<feature type="compositionally biased region" description="Gly residues" evidence="9">
    <location>
        <begin position="561"/>
        <end position="570"/>
    </location>
</feature>
<keyword evidence="13" id="KW-1185">Reference proteome</keyword>
<evidence type="ECO:0000256" key="1">
    <source>
        <dbReference type="ARBA" id="ARBA00002311"/>
    </source>
</evidence>
<feature type="region of interest" description="Disordered" evidence="9">
    <location>
        <begin position="761"/>
        <end position="849"/>
    </location>
</feature>
<feature type="region of interest" description="Disordered" evidence="9">
    <location>
        <begin position="1160"/>
        <end position="1186"/>
    </location>
</feature>
<feature type="compositionally biased region" description="Polar residues" evidence="9">
    <location>
        <begin position="1164"/>
        <end position="1174"/>
    </location>
</feature>
<feature type="compositionally biased region" description="Low complexity" evidence="9">
    <location>
        <begin position="157"/>
        <end position="168"/>
    </location>
</feature>
<dbReference type="GO" id="GO:0006362">
    <property type="term" value="P:transcription elongation by RNA polymerase I"/>
    <property type="evidence" value="ECO:0007669"/>
    <property type="project" value="TreeGrafter"/>
</dbReference>
<feature type="compositionally biased region" description="Low complexity" evidence="9">
    <location>
        <begin position="816"/>
        <end position="836"/>
    </location>
</feature>
<keyword evidence="7" id="KW-0539">Nucleus</keyword>
<feature type="region of interest" description="Disordered" evidence="9">
    <location>
        <begin position="157"/>
        <end position="192"/>
    </location>
</feature>
<feature type="region of interest" description="Disordered" evidence="9">
    <location>
        <begin position="856"/>
        <end position="875"/>
    </location>
</feature>
<feature type="compositionally biased region" description="Acidic residues" evidence="9">
    <location>
        <begin position="294"/>
        <end position="304"/>
    </location>
</feature>
<dbReference type="GO" id="GO:0001139">
    <property type="term" value="F:RNA polymerase II complex recruiting activity"/>
    <property type="evidence" value="ECO:0007669"/>
    <property type="project" value="TreeGrafter"/>
</dbReference>
<dbReference type="GO" id="GO:0008270">
    <property type="term" value="F:zinc ion binding"/>
    <property type="evidence" value="ECO:0007669"/>
    <property type="project" value="UniProtKB-KW"/>
</dbReference>
<dbReference type="EMBL" id="LWDG02000040">
    <property type="protein sequence ID" value="KAE8270711.1"/>
    <property type="molecule type" value="Genomic_DNA"/>
</dbReference>
<feature type="region of interest" description="Disordered" evidence="9">
    <location>
        <begin position="543"/>
        <end position="630"/>
    </location>
</feature>
<dbReference type="InterPro" id="IPR019787">
    <property type="entry name" value="Znf_PHD-finger"/>
</dbReference>
<feature type="domain" description="TFIIS central" evidence="11">
    <location>
        <begin position="398"/>
        <end position="546"/>
    </location>
</feature>
<reference evidence="12" key="1">
    <citation type="submission" date="2016-04" db="EMBL/GenBank/DDBJ databases">
        <authorList>
            <person name="Nguyen H.D."/>
            <person name="Samba Siva P."/>
            <person name="Cullis J."/>
            <person name="Levesque C.A."/>
            <person name="Hambleton S."/>
        </authorList>
    </citation>
    <scope>NUCLEOTIDE SEQUENCE</scope>
    <source>
        <strain evidence="12">DAOMC 236422</strain>
    </source>
</reference>
<evidence type="ECO:0000256" key="8">
    <source>
        <dbReference type="PROSITE-ProRule" id="PRU00146"/>
    </source>
</evidence>
<dbReference type="Pfam" id="PF07744">
    <property type="entry name" value="SPOC"/>
    <property type="match status" value="1"/>
</dbReference>
<dbReference type="InterPro" id="IPR019786">
    <property type="entry name" value="Zinc_finger_PHD-type_CS"/>
</dbReference>
<feature type="compositionally biased region" description="Pro residues" evidence="9">
    <location>
        <begin position="1216"/>
        <end position="1230"/>
    </location>
</feature>
<comment type="function">
    <text evidence="1">Negative regulator of transcription elongation.</text>
</comment>
<dbReference type="PROSITE" id="PS50016">
    <property type="entry name" value="ZF_PHD_2"/>
    <property type="match status" value="1"/>
</dbReference>
<feature type="compositionally biased region" description="Pro residues" evidence="9">
    <location>
        <begin position="1252"/>
        <end position="1263"/>
    </location>
</feature>
<evidence type="ECO:0000259" key="11">
    <source>
        <dbReference type="PROSITE" id="PS51321"/>
    </source>
</evidence>
<organism evidence="12 13">
    <name type="scientific">Tilletia walkeri</name>
    <dbReference type="NCBI Taxonomy" id="117179"/>
    <lineage>
        <taxon>Eukaryota</taxon>
        <taxon>Fungi</taxon>
        <taxon>Dikarya</taxon>
        <taxon>Basidiomycota</taxon>
        <taxon>Ustilaginomycotina</taxon>
        <taxon>Exobasidiomycetes</taxon>
        <taxon>Tilletiales</taxon>
        <taxon>Tilletiaceae</taxon>
        <taxon>Tilletia</taxon>
    </lineage>
</organism>
<evidence type="ECO:0000313" key="13">
    <source>
        <dbReference type="Proteomes" id="UP000078113"/>
    </source>
</evidence>
<protein>
    <recommendedName>
        <fullName evidence="3">Transcription factor BYE1</fullName>
    </recommendedName>
</protein>
<dbReference type="GO" id="GO:0000977">
    <property type="term" value="F:RNA polymerase II transcription regulatory region sequence-specific DNA binding"/>
    <property type="evidence" value="ECO:0007669"/>
    <property type="project" value="TreeGrafter"/>
</dbReference>
<evidence type="ECO:0000256" key="6">
    <source>
        <dbReference type="ARBA" id="ARBA00022833"/>
    </source>
</evidence>
<evidence type="ECO:0000256" key="4">
    <source>
        <dbReference type="ARBA" id="ARBA00022723"/>
    </source>
</evidence>
<dbReference type="SMART" id="SM00510">
    <property type="entry name" value="TFS2M"/>
    <property type="match status" value="1"/>
</dbReference>
<dbReference type="SUPFAM" id="SSF46942">
    <property type="entry name" value="Elongation factor TFIIS domain 2"/>
    <property type="match status" value="1"/>
</dbReference>
<feature type="region of interest" description="Disordered" evidence="9">
    <location>
        <begin position="1"/>
        <end position="75"/>
    </location>
</feature>
<feature type="compositionally biased region" description="Gly residues" evidence="9">
    <location>
        <begin position="1276"/>
        <end position="1294"/>
    </location>
</feature>
<dbReference type="Pfam" id="PF07500">
    <property type="entry name" value="TFIIS_M"/>
    <property type="match status" value="1"/>
</dbReference>
<feature type="compositionally biased region" description="Low complexity" evidence="9">
    <location>
        <begin position="571"/>
        <end position="581"/>
    </location>
</feature>
<evidence type="ECO:0000256" key="5">
    <source>
        <dbReference type="ARBA" id="ARBA00022771"/>
    </source>
</evidence>
<evidence type="ECO:0000259" key="10">
    <source>
        <dbReference type="PROSITE" id="PS50016"/>
    </source>
</evidence>
<reference evidence="12" key="2">
    <citation type="journal article" date="2019" name="IMA Fungus">
        <title>Genome sequencing and comparison of five Tilletia species to identify candidate genes for the detection of regulated species infecting wheat.</title>
        <authorList>
            <person name="Nguyen H.D.T."/>
            <person name="Sultana T."/>
            <person name="Kesanakurti P."/>
            <person name="Hambleton S."/>
        </authorList>
    </citation>
    <scope>NUCLEOTIDE SEQUENCE</scope>
    <source>
        <strain evidence="12">DAOMC 236422</strain>
    </source>
</reference>
<dbReference type="PANTHER" id="PTHR11477:SF0">
    <property type="entry name" value="IP08861P-RELATED"/>
    <property type="match status" value="1"/>
</dbReference>
<comment type="caution">
    <text evidence="12">The sequence shown here is derived from an EMBL/GenBank/DDBJ whole genome shotgun (WGS) entry which is preliminary data.</text>
</comment>
<feature type="compositionally biased region" description="Basic and acidic residues" evidence="9">
    <location>
        <begin position="543"/>
        <end position="560"/>
    </location>
</feature>
<dbReference type="PANTHER" id="PTHR11477">
    <property type="entry name" value="TRANSCRIPTION FACTOR S-II ZINC FINGER DOMAIN-CONTAINING PROTEIN"/>
    <property type="match status" value="1"/>
</dbReference>
<sequence>MASSSGLPSYVLPGTSSHSLYVPPSPTNNSSDDSTPGARSSGYNALFAPPIVPSNSNHHGQVTSAAAHPPPAAEYGHSSHYGIIDPALLLFGQQHVVTPPRVDEQQQQHHHHPHHPSYGYGTVGGAAGAGVMAHTLMNSSSLDPTLLIARDSMQLDGGLQHQQQQQLHSARIGTRESSRRGQPQPVIVAPQPPIVQPQAQAQADDADEDEALYCVCKKKDDGSPMVECALCEDWFHLRCVGLSKRAVDRLESYTCPPCSEKIALAKTNSKQGSKDKKRVFKSPPPSDRSSPVDSEADSVYEPPEEVPSSSLKRKSQSDESASKKPKTSPPPQSTQTKSNKVSQVLGALADGRKAAVATSAAASRPLGSRPPNRPTSSSSSSSASIDIMSMHDPYRDPVRKHCMEQFTAILSAIFAEQTALAAAAASKGKDSAAPPSTAPKPARPALSYAVTLETALFKLYADPVPGKTNRYQASKAYKDRFRSLIFSFKDKTNQALRQRIVSGEIPAARLARMSNAELANDEMRLKTERAKMESLANSILKKEVGPVRKMTHKGEVEVDRGGGGGDGGDGSSSSTTTTTSTRPERPSLNSGSKSLSGRPGLVKKESGSSTAVRTPGSGTPQTAGTSANVKGPSQLSIAVSKTTAEAPLPSFQRKASAQKSGTQSSATQSGSASANPGGSFNFGSLWTGSPTSEKGAEEVGGEQKDGDDVGETGASPSFSAQDGGIDFGDFGVSDDLIDNFLDESSSSAIAAASASAPITVVKKPTPSAPSGPRAKTRDDGPRKGVVPGKSALRPSAAGQRSTTPPKLPPVPKRALSGSGPSSSSATAAGPSQPPAGILKQRKPSEAKFPSTKVWSGALTMPDEGTFSGTVRQIGGRPLGSDPRIWPLFFPEAHTTIEGRLPSTMAEDYLIASTSAHRTEVVAFVMERSLFLPGLAMAGDEAPLTESANARSFEKVVGYFAGRGRYGVLGSDPSARGRIIKDFYIAALPKNLPALPGWLAGLVPGLETFEPSLQHPKAGLGTRSEDVFILAAVLFKGALDAELAMSAPPIPMPLGMSYAPPPPPMPSSSSAAISTDPLAGLLGAGGASALQDLLASVGAAGPSAPPTSQQLADPTHSTTFPAVTMPVSTASALAQVPTEKLEPLLLANPTLVDQLLASLKEQGQMGPSSSMTATATAMGGEDDAYDPSAAPAGIPGFAALAASSAAAAGGRSHYPPMGGPPPPPPPPPQPPSMLASASGASSYWGDARREDPGPPPSWDAPPPHQWRGGSSHHGRGGGRGGYGRGGGGGGGGGWS</sequence>
<feature type="region of interest" description="Disordered" evidence="9">
    <location>
        <begin position="648"/>
        <end position="726"/>
    </location>
</feature>
<feature type="domain" description="PHD-type" evidence="10">
    <location>
        <begin position="211"/>
        <end position="261"/>
    </location>
</feature>
<feature type="region of interest" description="Disordered" evidence="9">
    <location>
        <begin position="1099"/>
        <end position="1119"/>
    </location>
</feature>
<comment type="similarity">
    <text evidence="2">Belongs to the BYE1 family.</text>
</comment>
<dbReference type="SMART" id="SM00249">
    <property type="entry name" value="PHD"/>
    <property type="match status" value="1"/>
</dbReference>
<feature type="compositionally biased region" description="Polar residues" evidence="9">
    <location>
        <begin position="607"/>
        <end position="630"/>
    </location>
</feature>
<evidence type="ECO:0000256" key="2">
    <source>
        <dbReference type="ARBA" id="ARBA00011050"/>
    </source>
</evidence>
<feature type="compositionally biased region" description="Polar residues" evidence="9">
    <location>
        <begin position="676"/>
        <end position="692"/>
    </location>
</feature>
<dbReference type="Gene3D" id="3.30.40.10">
    <property type="entry name" value="Zinc/RING finger domain, C3HC4 (zinc finger)"/>
    <property type="match status" value="1"/>
</dbReference>
<dbReference type="CDD" id="cd21538">
    <property type="entry name" value="SPOC_TFIIS"/>
    <property type="match status" value="1"/>
</dbReference>
<feature type="compositionally biased region" description="Basic and acidic residues" evidence="9">
    <location>
        <begin position="694"/>
        <end position="707"/>
    </location>
</feature>
<dbReference type="PROSITE" id="PS51321">
    <property type="entry name" value="TFIIS_CENTRAL"/>
    <property type="match status" value="1"/>
</dbReference>
<dbReference type="Gene3D" id="1.10.472.30">
    <property type="entry name" value="Transcription elongation factor S-II, central domain"/>
    <property type="match status" value="1"/>
</dbReference>
<dbReference type="InterPro" id="IPR003618">
    <property type="entry name" value="TFIIS_cen_dom"/>
</dbReference>
<feature type="region of interest" description="Disordered" evidence="9">
    <location>
        <begin position="355"/>
        <end position="384"/>
    </location>
</feature>
<dbReference type="InterPro" id="IPR011011">
    <property type="entry name" value="Znf_FYVE_PHD"/>
</dbReference>
<evidence type="ECO:0000256" key="3">
    <source>
        <dbReference type="ARBA" id="ARBA00021616"/>
    </source>
</evidence>
<dbReference type="GO" id="GO:0006368">
    <property type="term" value="P:transcription elongation by RNA polymerase II"/>
    <property type="evidence" value="ECO:0007669"/>
    <property type="project" value="TreeGrafter"/>
</dbReference>
<feature type="compositionally biased region" description="Low complexity" evidence="9">
    <location>
        <begin position="27"/>
        <end position="36"/>
    </location>
</feature>
<feature type="compositionally biased region" description="Polar residues" evidence="9">
    <location>
        <begin position="53"/>
        <end position="64"/>
    </location>
</feature>
<gene>
    <name evidence="12" type="ORF">A4X09_0g1639</name>
</gene>
<feature type="compositionally biased region" description="Low complexity" evidence="9">
    <location>
        <begin position="654"/>
        <end position="674"/>
    </location>
</feature>
<feature type="region of interest" description="Disordered" evidence="9">
    <location>
        <begin position="1207"/>
        <end position="1294"/>
    </location>
</feature>
<name>A0A8X7NEW7_9BASI</name>
<dbReference type="Pfam" id="PF00628">
    <property type="entry name" value="PHD"/>
    <property type="match status" value="1"/>
</dbReference>
<feature type="compositionally biased region" description="Polar residues" evidence="9">
    <location>
        <begin position="1106"/>
        <end position="1119"/>
    </location>
</feature>
<dbReference type="InterPro" id="IPR013083">
    <property type="entry name" value="Znf_RING/FYVE/PHD"/>
</dbReference>
<dbReference type="GO" id="GO:0031440">
    <property type="term" value="P:regulation of mRNA 3'-end processing"/>
    <property type="evidence" value="ECO:0007669"/>
    <property type="project" value="TreeGrafter"/>
</dbReference>
<evidence type="ECO:0000256" key="9">
    <source>
        <dbReference type="SAM" id="MobiDB-lite"/>
    </source>
</evidence>
<dbReference type="InterPro" id="IPR001965">
    <property type="entry name" value="Znf_PHD"/>
</dbReference>
<feature type="region of interest" description="Disordered" evidence="9">
    <location>
        <begin position="266"/>
        <end position="341"/>
    </location>
</feature>
<dbReference type="InterPro" id="IPR036575">
    <property type="entry name" value="TFIIS_cen_dom_sf"/>
</dbReference>
<dbReference type="Proteomes" id="UP000078113">
    <property type="component" value="Unassembled WGS sequence"/>
</dbReference>
<dbReference type="InterPro" id="IPR012921">
    <property type="entry name" value="SPOC_C"/>
</dbReference>
<keyword evidence="5 8" id="KW-0863">Zinc-finger</keyword>
<accession>A0A8X7NEW7</accession>
<keyword evidence="6" id="KW-0862">Zinc</keyword>
<keyword evidence="4" id="KW-0479">Metal-binding</keyword>
<proteinExistence type="inferred from homology"/>
<dbReference type="GO" id="GO:0031564">
    <property type="term" value="P:transcription antitermination"/>
    <property type="evidence" value="ECO:0007669"/>
    <property type="project" value="TreeGrafter"/>
</dbReference>
<evidence type="ECO:0000313" key="12">
    <source>
        <dbReference type="EMBL" id="KAE8270711.1"/>
    </source>
</evidence>
<evidence type="ECO:0000256" key="7">
    <source>
        <dbReference type="ARBA" id="ARBA00023242"/>
    </source>
</evidence>
<dbReference type="SUPFAM" id="SSF57903">
    <property type="entry name" value="FYVE/PHD zinc finger"/>
    <property type="match status" value="1"/>
</dbReference>